<sequence length="395" mass="42767">MSVDDELENMNCTDAAGRGISSGRDRRDGHAYLNDGENIIGEESNLVQGTVVDGSRRAPPAVPSNSQYLHLAQSTLPPPMHSLTTEEISEGQKLLGGLVELIELTENQRQPNTLDNTENGSITTLSFPGAHPVVGLRSSNDDSGSINRDATIGEHSVHVVREDVIEASVSASDYERAGPTENAEPRIPKERSKTYWRRRLLRVLSLEVNMAFFAVIVVLLILLAVSENTGSDSGNNRDNKSQSLNQQNGAVQIPATAELRISITLAPTTSFLGSLSLPDNTLLAMEKSRSPQSKAYNWLINNSVNNQRAIPTKVGMLTKLTELRLLTTNILGTIPTDLGLLQSLGMLWITDCHLSGCIPSEVGILGSLSTLVLSMPDLTGSVPSELSNYLDWNVY</sequence>
<dbReference type="Proteomes" id="UP001153069">
    <property type="component" value="Unassembled WGS sequence"/>
</dbReference>
<dbReference type="PANTHER" id="PTHR27000:SF775">
    <property type="entry name" value="PLANT INTRACELLULAR RAS-GROUP-RELATED LRR PROTEIN 3"/>
    <property type="match status" value="1"/>
</dbReference>
<accession>A0A9N8F5T5</accession>
<keyword evidence="2" id="KW-0433">Leucine-rich repeat</keyword>
<evidence type="ECO:0000256" key="3">
    <source>
        <dbReference type="ARBA" id="ARBA00022692"/>
    </source>
</evidence>
<name>A0A9N8F5T5_9STRA</name>
<keyword evidence="6 11" id="KW-1133">Transmembrane helix</keyword>
<evidence type="ECO:0000256" key="11">
    <source>
        <dbReference type="SAM" id="Phobius"/>
    </source>
</evidence>
<evidence type="ECO:0000256" key="4">
    <source>
        <dbReference type="ARBA" id="ARBA00022729"/>
    </source>
</evidence>
<proteinExistence type="predicted"/>
<protein>
    <submittedName>
        <fullName evidence="12">Receptor-like protein kinase</fullName>
    </submittedName>
</protein>
<dbReference type="Gene3D" id="3.80.10.10">
    <property type="entry name" value="Ribonuclease Inhibitor"/>
    <property type="match status" value="1"/>
</dbReference>
<evidence type="ECO:0000256" key="9">
    <source>
        <dbReference type="ARBA" id="ARBA00023180"/>
    </source>
</evidence>
<dbReference type="InterPro" id="IPR032675">
    <property type="entry name" value="LRR_dom_sf"/>
</dbReference>
<organism evidence="12 13">
    <name type="scientific">Seminavis robusta</name>
    <dbReference type="NCBI Taxonomy" id="568900"/>
    <lineage>
        <taxon>Eukaryota</taxon>
        <taxon>Sar</taxon>
        <taxon>Stramenopiles</taxon>
        <taxon>Ochrophyta</taxon>
        <taxon>Bacillariophyta</taxon>
        <taxon>Bacillariophyceae</taxon>
        <taxon>Bacillariophycidae</taxon>
        <taxon>Naviculales</taxon>
        <taxon>Naviculaceae</taxon>
        <taxon>Seminavis</taxon>
    </lineage>
</organism>
<comment type="caution">
    <text evidence="12">The sequence shown here is derived from an EMBL/GenBank/DDBJ whole genome shotgun (WGS) entry which is preliminary data.</text>
</comment>
<gene>
    <name evidence="12" type="ORF">SEMRO_3652_G350000.1</name>
</gene>
<evidence type="ECO:0000313" key="13">
    <source>
        <dbReference type="Proteomes" id="UP001153069"/>
    </source>
</evidence>
<keyword evidence="7 11" id="KW-0472">Membrane</keyword>
<keyword evidence="4" id="KW-0732">Signal</keyword>
<dbReference type="AlphaFoldDB" id="A0A9N8F5T5"/>
<dbReference type="GO" id="GO:0016301">
    <property type="term" value="F:kinase activity"/>
    <property type="evidence" value="ECO:0007669"/>
    <property type="project" value="UniProtKB-KW"/>
</dbReference>
<evidence type="ECO:0000256" key="10">
    <source>
        <dbReference type="SAM" id="MobiDB-lite"/>
    </source>
</evidence>
<evidence type="ECO:0000256" key="7">
    <source>
        <dbReference type="ARBA" id="ARBA00023136"/>
    </source>
</evidence>
<comment type="subcellular location">
    <subcellularLocation>
        <location evidence="1">Membrane</location>
        <topology evidence="1">Single-pass membrane protein</topology>
    </subcellularLocation>
</comment>
<reference evidence="12" key="1">
    <citation type="submission" date="2020-06" db="EMBL/GenBank/DDBJ databases">
        <authorList>
            <consortium name="Plant Systems Biology data submission"/>
        </authorList>
    </citation>
    <scope>NUCLEOTIDE SEQUENCE</scope>
    <source>
        <strain evidence="12">D6</strain>
    </source>
</reference>
<evidence type="ECO:0000256" key="1">
    <source>
        <dbReference type="ARBA" id="ARBA00004167"/>
    </source>
</evidence>
<keyword evidence="13" id="KW-1185">Reference proteome</keyword>
<feature type="region of interest" description="Disordered" evidence="10">
    <location>
        <begin position="1"/>
        <end position="29"/>
    </location>
</feature>
<keyword evidence="12" id="KW-0418">Kinase</keyword>
<evidence type="ECO:0000256" key="5">
    <source>
        <dbReference type="ARBA" id="ARBA00022737"/>
    </source>
</evidence>
<dbReference type="PANTHER" id="PTHR27000">
    <property type="entry name" value="LEUCINE-RICH REPEAT RECEPTOR-LIKE PROTEIN KINASE FAMILY PROTEIN-RELATED"/>
    <property type="match status" value="1"/>
</dbReference>
<keyword evidence="9" id="KW-0325">Glycoprotein</keyword>
<dbReference type="EMBL" id="CAICTM010003650">
    <property type="protein sequence ID" value="CAB9531539.1"/>
    <property type="molecule type" value="Genomic_DNA"/>
</dbReference>
<evidence type="ECO:0000256" key="2">
    <source>
        <dbReference type="ARBA" id="ARBA00022614"/>
    </source>
</evidence>
<dbReference type="GO" id="GO:0016020">
    <property type="term" value="C:membrane"/>
    <property type="evidence" value="ECO:0007669"/>
    <property type="project" value="UniProtKB-SubCell"/>
</dbReference>
<dbReference type="SUPFAM" id="SSF52058">
    <property type="entry name" value="L domain-like"/>
    <property type="match status" value="1"/>
</dbReference>
<feature type="transmembrane region" description="Helical" evidence="11">
    <location>
        <begin position="200"/>
        <end position="225"/>
    </location>
</feature>
<evidence type="ECO:0000256" key="6">
    <source>
        <dbReference type="ARBA" id="ARBA00022989"/>
    </source>
</evidence>
<keyword evidence="12" id="KW-0808">Transferase</keyword>
<keyword evidence="3 11" id="KW-0812">Transmembrane</keyword>
<evidence type="ECO:0000256" key="8">
    <source>
        <dbReference type="ARBA" id="ARBA00023170"/>
    </source>
</evidence>
<evidence type="ECO:0000313" key="12">
    <source>
        <dbReference type="EMBL" id="CAB9531539.1"/>
    </source>
</evidence>
<keyword evidence="5" id="KW-0677">Repeat</keyword>
<keyword evidence="8 12" id="KW-0675">Receptor</keyword>